<evidence type="ECO:0000313" key="1">
    <source>
        <dbReference type="EMBL" id="KAH9317295.1"/>
    </source>
</evidence>
<organism evidence="1 2">
    <name type="scientific">Taxus chinensis</name>
    <name type="common">Chinese yew</name>
    <name type="synonym">Taxus wallichiana var. chinensis</name>
    <dbReference type="NCBI Taxonomy" id="29808"/>
    <lineage>
        <taxon>Eukaryota</taxon>
        <taxon>Viridiplantae</taxon>
        <taxon>Streptophyta</taxon>
        <taxon>Embryophyta</taxon>
        <taxon>Tracheophyta</taxon>
        <taxon>Spermatophyta</taxon>
        <taxon>Pinopsida</taxon>
        <taxon>Pinidae</taxon>
        <taxon>Conifers II</taxon>
        <taxon>Cupressales</taxon>
        <taxon>Taxaceae</taxon>
        <taxon>Taxus</taxon>
    </lineage>
</organism>
<proteinExistence type="predicted"/>
<gene>
    <name evidence="1" type="ORF">KI387_019064</name>
</gene>
<sequence>IIHPSDKWEGFQCERSSGKLNIFGDEGEDKCASPLSTCRAVMEANRSGAPFPNVNSVTSPMFRDKCNNAAEKLLTPESPSMVLDWGAIEETFLAKNSKGLLLAEMTLKFKKYGVRFYDCTTYIMAVSRSIRQGLDWGAIEETFLAETSRGLFLVEMTLKFKKYSVQFFDCTTCVVVMSRSIRSYTSRFLFDNCTFFVSEYLDSKTLHQALTLAHDDLVTIASISSKHNTGKTMPFYVLDLCHDRPLMLDHFHQVITFRDMVVTMKSRSSQTMSDYNCNGCHVLTWARNLERLIVGALLQSMWGMSPTHLSWSPQHNITLVDYTQSIGQTPFGPFSRACHC</sequence>
<evidence type="ECO:0000313" key="2">
    <source>
        <dbReference type="Proteomes" id="UP000824469"/>
    </source>
</evidence>
<feature type="non-terminal residue" evidence="1">
    <location>
        <position position="340"/>
    </location>
</feature>
<keyword evidence="2" id="KW-1185">Reference proteome</keyword>
<protein>
    <submittedName>
        <fullName evidence="1">Uncharacterized protein</fullName>
    </submittedName>
</protein>
<dbReference type="PANTHER" id="PTHR31515:SF4">
    <property type="entry name" value="TRANSMEMBRANE PROTEIN"/>
    <property type="match status" value="1"/>
</dbReference>
<reference evidence="1 2" key="1">
    <citation type="journal article" date="2021" name="Nat. Plants">
        <title>The Taxus genome provides insights into paclitaxel biosynthesis.</title>
        <authorList>
            <person name="Xiong X."/>
            <person name="Gou J."/>
            <person name="Liao Q."/>
            <person name="Li Y."/>
            <person name="Zhou Q."/>
            <person name="Bi G."/>
            <person name="Li C."/>
            <person name="Du R."/>
            <person name="Wang X."/>
            <person name="Sun T."/>
            <person name="Guo L."/>
            <person name="Liang H."/>
            <person name="Lu P."/>
            <person name="Wu Y."/>
            <person name="Zhang Z."/>
            <person name="Ro D.K."/>
            <person name="Shang Y."/>
            <person name="Huang S."/>
            <person name="Yan J."/>
        </authorList>
    </citation>
    <scope>NUCLEOTIDE SEQUENCE [LARGE SCALE GENOMIC DNA]</scope>
    <source>
        <strain evidence="1">Ta-2019</strain>
    </source>
</reference>
<name>A0AA38G8H3_TAXCH</name>
<comment type="caution">
    <text evidence="1">The sequence shown here is derived from an EMBL/GenBank/DDBJ whole genome shotgun (WGS) entry which is preliminary data.</text>
</comment>
<accession>A0AA38G8H3</accession>
<dbReference type="PANTHER" id="PTHR31515">
    <property type="entry name" value="TRANSMEMBRANE PROTEIN-RELATED"/>
    <property type="match status" value="1"/>
</dbReference>
<dbReference type="AlphaFoldDB" id="A0AA38G8H3"/>
<dbReference type="Proteomes" id="UP000824469">
    <property type="component" value="Unassembled WGS sequence"/>
</dbReference>
<feature type="non-terminal residue" evidence="1">
    <location>
        <position position="1"/>
    </location>
</feature>
<dbReference type="EMBL" id="JAHRHJ020000004">
    <property type="protein sequence ID" value="KAH9317295.1"/>
    <property type="molecule type" value="Genomic_DNA"/>
</dbReference>